<accession>A0A6A4T3I7</accession>
<protein>
    <submittedName>
        <fullName evidence="2">Uncharacterized protein</fullName>
    </submittedName>
</protein>
<proteinExistence type="predicted"/>
<dbReference type="AlphaFoldDB" id="A0A6A4T3I7"/>
<evidence type="ECO:0000256" key="1">
    <source>
        <dbReference type="SAM" id="MobiDB-lite"/>
    </source>
</evidence>
<dbReference type="EMBL" id="VEVO01000008">
    <property type="protein sequence ID" value="KAF0038590.1"/>
    <property type="molecule type" value="Genomic_DNA"/>
</dbReference>
<gene>
    <name evidence="2" type="ORF">F2P81_009074</name>
</gene>
<comment type="caution">
    <text evidence="2">The sequence shown here is derived from an EMBL/GenBank/DDBJ whole genome shotgun (WGS) entry which is preliminary data.</text>
</comment>
<dbReference type="Proteomes" id="UP000438429">
    <property type="component" value="Unassembled WGS sequence"/>
</dbReference>
<evidence type="ECO:0000313" key="2">
    <source>
        <dbReference type="EMBL" id="KAF0038590.1"/>
    </source>
</evidence>
<feature type="region of interest" description="Disordered" evidence="1">
    <location>
        <begin position="1"/>
        <end position="23"/>
    </location>
</feature>
<feature type="region of interest" description="Disordered" evidence="1">
    <location>
        <begin position="35"/>
        <end position="55"/>
    </location>
</feature>
<feature type="compositionally biased region" description="Basic and acidic residues" evidence="1">
    <location>
        <begin position="43"/>
        <end position="55"/>
    </location>
</feature>
<reference evidence="2 3" key="1">
    <citation type="submission" date="2019-06" db="EMBL/GenBank/DDBJ databases">
        <title>Draft genomes of female and male turbot (Scophthalmus maximus).</title>
        <authorList>
            <person name="Xu H."/>
            <person name="Xu X.-W."/>
            <person name="Shao C."/>
            <person name="Chen S."/>
        </authorList>
    </citation>
    <scope>NUCLEOTIDE SEQUENCE [LARGE SCALE GENOMIC DNA]</scope>
    <source>
        <strain evidence="2">Ysfricsl-2016a</strain>
        <tissue evidence="2">Blood</tissue>
    </source>
</reference>
<name>A0A6A4T3I7_SCOMX</name>
<sequence>MKQSERKPKCTAANHTPGHDGHFATASALSAVGAGVKSDCSNENDREDRVTPARSVRQDRLLLTDYIYTRERSVRGVGPTPRKQTACLDELSYSQLSAYGERLRGHQLKYLTLHSLKTHSAQAAPC</sequence>
<organism evidence="2 3">
    <name type="scientific">Scophthalmus maximus</name>
    <name type="common">Turbot</name>
    <name type="synonym">Psetta maxima</name>
    <dbReference type="NCBI Taxonomy" id="52904"/>
    <lineage>
        <taxon>Eukaryota</taxon>
        <taxon>Metazoa</taxon>
        <taxon>Chordata</taxon>
        <taxon>Craniata</taxon>
        <taxon>Vertebrata</taxon>
        <taxon>Euteleostomi</taxon>
        <taxon>Actinopterygii</taxon>
        <taxon>Neopterygii</taxon>
        <taxon>Teleostei</taxon>
        <taxon>Neoteleostei</taxon>
        <taxon>Acanthomorphata</taxon>
        <taxon>Carangaria</taxon>
        <taxon>Pleuronectiformes</taxon>
        <taxon>Pleuronectoidei</taxon>
        <taxon>Scophthalmidae</taxon>
        <taxon>Scophthalmus</taxon>
    </lineage>
</organism>
<evidence type="ECO:0000313" key="3">
    <source>
        <dbReference type="Proteomes" id="UP000438429"/>
    </source>
</evidence>